<keyword evidence="2" id="KW-0732">Signal</keyword>
<feature type="compositionally biased region" description="Basic and acidic residues" evidence="1">
    <location>
        <begin position="119"/>
        <end position="133"/>
    </location>
</feature>
<dbReference type="WBParaSite" id="SPAL_0000528800.1">
    <property type="protein sequence ID" value="SPAL_0000528800.1"/>
    <property type="gene ID" value="SPAL_0000528800"/>
</dbReference>
<protein>
    <submittedName>
        <fullName evidence="4">Lipoprotein</fullName>
    </submittedName>
</protein>
<feature type="compositionally biased region" description="Low complexity" evidence="1">
    <location>
        <begin position="65"/>
        <end position="76"/>
    </location>
</feature>
<dbReference type="Proteomes" id="UP000046392">
    <property type="component" value="Unplaced"/>
</dbReference>
<accession>A0A0N5BH43</accession>
<evidence type="ECO:0000313" key="3">
    <source>
        <dbReference type="Proteomes" id="UP000046392"/>
    </source>
</evidence>
<feature type="region of interest" description="Disordered" evidence="1">
    <location>
        <begin position="44"/>
        <end position="91"/>
    </location>
</feature>
<evidence type="ECO:0000313" key="4">
    <source>
        <dbReference type="WBParaSite" id="SPAL_0000528800.1"/>
    </source>
</evidence>
<feature type="chain" id="PRO_5005894354" evidence="2">
    <location>
        <begin position="19"/>
        <end position="183"/>
    </location>
</feature>
<keyword evidence="3" id="KW-1185">Reference proteome</keyword>
<sequence length="183" mass="20262">MICLVFVVLLGFFTISCGKSKVYDEKHVEDDDIKSAKGKSYRGVSERNVEKSSNNSNPIIERSKSTSSKNSKNFSNNRKKFGNLSKSKLDNTQISGEGRSLALSASQIKVYSEKDPIPDKVKLNRTQKSEKVNKGNKNGAEEDTLNNVDTLDDDDSGITKADKEKAKVSISTDVITVFPELYK</sequence>
<evidence type="ECO:0000256" key="1">
    <source>
        <dbReference type="SAM" id="MobiDB-lite"/>
    </source>
</evidence>
<proteinExistence type="predicted"/>
<dbReference type="AlphaFoldDB" id="A0A0N5BH43"/>
<feature type="region of interest" description="Disordered" evidence="1">
    <location>
        <begin position="119"/>
        <end position="161"/>
    </location>
</feature>
<name>A0A0N5BH43_STREA</name>
<organism evidence="3 4">
    <name type="scientific">Strongyloides papillosus</name>
    <name type="common">Intestinal threadworm</name>
    <dbReference type="NCBI Taxonomy" id="174720"/>
    <lineage>
        <taxon>Eukaryota</taxon>
        <taxon>Metazoa</taxon>
        <taxon>Ecdysozoa</taxon>
        <taxon>Nematoda</taxon>
        <taxon>Chromadorea</taxon>
        <taxon>Rhabditida</taxon>
        <taxon>Tylenchina</taxon>
        <taxon>Panagrolaimomorpha</taxon>
        <taxon>Strongyloidoidea</taxon>
        <taxon>Strongyloididae</taxon>
        <taxon>Strongyloides</taxon>
    </lineage>
</organism>
<feature type="signal peptide" evidence="2">
    <location>
        <begin position="1"/>
        <end position="18"/>
    </location>
</feature>
<evidence type="ECO:0000256" key="2">
    <source>
        <dbReference type="SAM" id="SignalP"/>
    </source>
</evidence>
<reference evidence="4" key="1">
    <citation type="submission" date="2017-02" db="UniProtKB">
        <authorList>
            <consortium name="WormBaseParasite"/>
        </authorList>
    </citation>
    <scope>IDENTIFICATION</scope>
</reference>